<name>A0A4Z0PJ34_9BACT</name>
<comment type="caution">
    <text evidence="1">The sequence shown here is derived from an EMBL/GenBank/DDBJ whole genome shotgun (WGS) entry which is preliminary data.</text>
</comment>
<dbReference type="AlphaFoldDB" id="A0A4Z0PJ34"/>
<protein>
    <submittedName>
        <fullName evidence="1">Uncharacterized protein</fullName>
    </submittedName>
</protein>
<sequence length="105" mass="11736">MPTIIPVADIVELTLREDLGTLLGRWLRQVSLEEVRQGYEATLRAASPKRVRYWLLDLRRRGTIAVSRTVYPSLQALGMVAAVVKPVARILARNPADGFLQGLLQ</sequence>
<proteinExistence type="predicted"/>
<evidence type="ECO:0000313" key="1">
    <source>
        <dbReference type="EMBL" id="TGE14857.1"/>
    </source>
</evidence>
<dbReference type="EMBL" id="SRLD01000029">
    <property type="protein sequence ID" value="TGE14857.1"/>
    <property type="molecule type" value="Genomic_DNA"/>
</dbReference>
<dbReference type="RefSeq" id="WP_135498557.1">
    <property type="nucleotide sequence ID" value="NZ_SRLD01000029.1"/>
</dbReference>
<dbReference type="Proteomes" id="UP000297739">
    <property type="component" value="Unassembled WGS sequence"/>
</dbReference>
<organism evidence="1 2">
    <name type="scientific">Hymenobacter elongatus</name>
    <dbReference type="NCBI Taxonomy" id="877208"/>
    <lineage>
        <taxon>Bacteria</taxon>
        <taxon>Pseudomonadati</taxon>
        <taxon>Bacteroidota</taxon>
        <taxon>Cytophagia</taxon>
        <taxon>Cytophagales</taxon>
        <taxon>Hymenobacteraceae</taxon>
        <taxon>Hymenobacter</taxon>
    </lineage>
</organism>
<accession>A0A4Z0PJ34</accession>
<evidence type="ECO:0000313" key="2">
    <source>
        <dbReference type="Proteomes" id="UP000297739"/>
    </source>
</evidence>
<feature type="non-terminal residue" evidence="1">
    <location>
        <position position="105"/>
    </location>
</feature>
<reference evidence="1 2" key="1">
    <citation type="submission" date="2019-04" db="EMBL/GenBank/DDBJ databases">
        <authorList>
            <person name="Feng G."/>
            <person name="Zhang J."/>
            <person name="Zhu H."/>
        </authorList>
    </citation>
    <scope>NUCLEOTIDE SEQUENCE [LARGE SCALE GENOMIC DNA]</scope>
    <source>
        <strain evidence="1 2">JCM 17223</strain>
    </source>
</reference>
<dbReference type="OrthoDB" id="884362at2"/>
<gene>
    <name evidence="1" type="ORF">E5J99_14630</name>
</gene>
<keyword evidence="2" id="KW-1185">Reference proteome</keyword>